<keyword evidence="1" id="KW-0812">Transmembrane</keyword>
<feature type="transmembrane region" description="Helical" evidence="1">
    <location>
        <begin position="20"/>
        <end position="39"/>
    </location>
</feature>
<keyword evidence="1" id="KW-1133">Transmembrane helix</keyword>
<keyword evidence="3" id="KW-1185">Reference proteome</keyword>
<organism evidence="2 3">
    <name type="scientific">Paenibacillus aurantiacus</name>
    <dbReference type="NCBI Taxonomy" id="1936118"/>
    <lineage>
        <taxon>Bacteria</taxon>
        <taxon>Bacillati</taxon>
        <taxon>Bacillota</taxon>
        <taxon>Bacilli</taxon>
        <taxon>Bacillales</taxon>
        <taxon>Paenibacillaceae</taxon>
        <taxon>Paenibacillus</taxon>
    </lineage>
</organism>
<keyword evidence="1" id="KW-0472">Membrane</keyword>
<feature type="transmembrane region" description="Helical" evidence="1">
    <location>
        <begin position="183"/>
        <end position="209"/>
    </location>
</feature>
<evidence type="ECO:0000313" key="3">
    <source>
        <dbReference type="Proteomes" id="UP001589747"/>
    </source>
</evidence>
<comment type="caution">
    <text evidence="2">The sequence shown here is derived from an EMBL/GenBank/DDBJ whole genome shotgun (WGS) entry which is preliminary data.</text>
</comment>
<feature type="transmembrane region" description="Helical" evidence="1">
    <location>
        <begin position="229"/>
        <end position="251"/>
    </location>
</feature>
<reference evidence="2 3" key="1">
    <citation type="submission" date="2024-09" db="EMBL/GenBank/DDBJ databases">
        <authorList>
            <person name="Sun Q."/>
            <person name="Mori K."/>
        </authorList>
    </citation>
    <scope>NUCLEOTIDE SEQUENCE [LARGE SCALE GENOMIC DNA]</scope>
    <source>
        <strain evidence="2 3">TISTR 2452</strain>
    </source>
</reference>
<evidence type="ECO:0000313" key="2">
    <source>
        <dbReference type="EMBL" id="MFB9330205.1"/>
    </source>
</evidence>
<evidence type="ECO:0000256" key="1">
    <source>
        <dbReference type="SAM" id="Phobius"/>
    </source>
</evidence>
<proteinExistence type="predicted"/>
<feature type="transmembrane region" description="Helical" evidence="1">
    <location>
        <begin position="100"/>
        <end position="128"/>
    </location>
</feature>
<dbReference type="PANTHER" id="PTHR36832:SF1">
    <property type="entry name" value="SLR1174 PROTEIN"/>
    <property type="match status" value="1"/>
</dbReference>
<dbReference type="Pfam" id="PF06182">
    <property type="entry name" value="ABC2_membrane_6"/>
    <property type="match status" value="1"/>
</dbReference>
<dbReference type="PANTHER" id="PTHR36832">
    <property type="entry name" value="SLR1174 PROTEIN-RELATED"/>
    <property type="match status" value="1"/>
</dbReference>
<dbReference type="Proteomes" id="UP001589747">
    <property type="component" value="Unassembled WGS sequence"/>
</dbReference>
<accession>A0ABV5KY96</accession>
<dbReference type="InterPro" id="IPR010390">
    <property type="entry name" value="ABC-2_transporter-like"/>
</dbReference>
<dbReference type="RefSeq" id="WP_377501183.1">
    <property type="nucleotide sequence ID" value="NZ_JBHMDO010000047.1"/>
</dbReference>
<feature type="transmembrane region" description="Helical" evidence="1">
    <location>
        <begin position="59"/>
        <end position="79"/>
    </location>
</feature>
<dbReference type="EMBL" id="JBHMDO010000047">
    <property type="protein sequence ID" value="MFB9330205.1"/>
    <property type="molecule type" value="Genomic_DNA"/>
</dbReference>
<protein>
    <submittedName>
        <fullName evidence="2">ABC transporter permease</fullName>
    </submittedName>
</protein>
<feature type="transmembrane region" description="Helical" evidence="1">
    <location>
        <begin position="153"/>
        <end position="176"/>
    </location>
</feature>
<gene>
    <name evidence="2" type="ORF">ACFFSY_30035</name>
</gene>
<name>A0ABV5KY96_9BACL</name>
<sequence>MRAYLEIVKISIRDSFAYKFDTFVGIFTNLFFLATQVLLWKALLEYSTSINTTLVEMALYLIIGRICITFYIDSVAYQVGHHVMEGSIAMELIKPYYYSMKMFCISIGMSISSFVVKSLPLVIIIPILTSMTDIEIPLGNLLLFAVALPLNMMMYWLMSYIIGLLHFILINAGWFVRILNETIAILGGAVIPLWYFPGAMQAICAYLPFQLLYQFPQSLIINKITNEEILRNFLLQLCWIGVFGIVAGLLWQFGKKRLIIQGG</sequence>